<sequence>MKTLNVGNFGYKKVFLLLVVLVSFTSNADSTATLQFTYSIEAAPCNVVINGGEGDQNTAYINLGDIPSQNLNKPGDASEWKNFSIELRNCPQTTEKYTANFDGAPANADATKYNNDGSASHVEVELQSQAGDILDDNSTLTGNIVDSSAILNLRTRAYSTEGGATGGGIHSAIQLTFTYS</sequence>
<dbReference type="InterPro" id="IPR036937">
    <property type="entry name" value="Adhesion_dom_fimbrial_sf"/>
</dbReference>
<dbReference type="SUPFAM" id="SSF49401">
    <property type="entry name" value="Bacterial adhesins"/>
    <property type="match status" value="1"/>
</dbReference>
<dbReference type="PANTHER" id="PTHR33420:SF27">
    <property type="entry name" value="PROTEIN FIMG"/>
    <property type="match status" value="1"/>
</dbReference>
<dbReference type="GeneID" id="92829329"/>
<dbReference type="AlphaFoldDB" id="H5UXQ6"/>
<keyword evidence="4" id="KW-1185">Reference proteome</keyword>
<dbReference type="RefSeq" id="WP_002463404.1">
    <property type="nucleotide sequence ID" value="NZ_BAFF01000001.1"/>
</dbReference>
<dbReference type="InterPro" id="IPR000259">
    <property type="entry name" value="Adhesion_dom_fimbrial"/>
</dbReference>
<organism evidence="3 4">
    <name type="scientific">Atlantibacter hermannii NBRC 105704</name>
    <dbReference type="NCBI Taxonomy" id="1115512"/>
    <lineage>
        <taxon>Bacteria</taxon>
        <taxon>Pseudomonadati</taxon>
        <taxon>Pseudomonadota</taxon>
        <taxon>Gammaproteobacteria</taxon>
        <taxon>Enterobacterales</taxon>
        <taxon>Enterobacteriaceae</taxon>
        <taxon>Atlantibacter</taxon>
    </lineage>
</organism>
<dbReference type="InterPro" id="IPR050263">
    <property type="entry name" value="Bact_Fimbrial_Adh_Pro"/>
</dbReference>
<feature type="domain" description="Fimbrial-type adhesion" evidence="2">
    <location>
        <begin position="36"/>
        <end position="172"/>
    </location>
</feature>
<dbReference type="eggNOG" id="COG3539">
    <property type="taxonomic scope" value="Bacteria"/>
</dbReference>
<dbReference type="GO" id="GO:0009289">
    <property type="term" value="C:pilus"/>
    <property type="evidence" value="ECO:0007669"/>
    <property type="project" value="InterPro"/>
</dbReference>
<evidence type="ECO:0000313" key="4">
    <source>
        <dbReference type="Proteomes" id="UP000010297"/>
    </source>
</evidence>
<proteinExistence type="predicted"/>
<dbReference type="Pfam" id="PF00419">
    <property type="entry name" value="Fimbrial"/>
    <property type="match status" value="1"/>
</dbReference>
<reference evidence="3 4" key="1">
    <citation type="submission" date="2012-02" db="EMBL/GenBank/DDBJ databases">
        <title>Whole genome shotgun sequence of Escherichia hermannii NBRC 105704.</title>
        <authorList>
            <person name="Yoshida I."/>
            <person name="Hosoyama A."/>
            <person name="Tsuchikane K."/>
            <person name="Katsumata H."/>
            <person name="Yamazaki S."/>
            <person name="Fujita N."/>
        </authorList>
    </citation>
    <scope>NUCLEOTIDE SEQUENCE [LARGE SCALE GENOMIC DNA]</scope>
    <source>
        <strain evidence="3 4">NBRC 105704</strain>
    </source>
</reference>
<dbReference type="PANTHER" id="PTHR33420">
    <property type="entry name" value="FIMBRIAL SUBUNIT ELFA-RELATED"/>
    <property type="match status" value="1"/>
</dbReference>
<accession>H5UXQ6</accession>
<comment type="caution">
    <text evidence="3">The sequence shown here is derived from an EMBL/GenBank/DDBJ whole genome shotgun (WGS) entry which is preliminary data.</text>
</comment>
<protein>
    <submittedName>
        <fullName evidence="3">Putative fimbrial-like protein</fullName>
    </submittedName>
</protein>
<feature type="signal peptide" evidence="1">
    <location>
        <begin position="1"/>
        <end position="28"/>
    </location>
</feature>
<name>H5UXQ6_ATLHE</name>
<dbReference type="Proteomes" id="UP000010297">
    <property type="component" value="Unassembled WGS sequence"/>
</dbReference>
<gene>
    <name evidence="3" type="ORF">EH105704_01_06990</name>
</gene>
<feature type="chain" id="PRO_5003598743" evidence="1">
    <location>
        <begin position="29"/>
        <end position="180"/>
    </location>
</feature>
<dbReference type="InterPro" id="IPR008966">
    <property type="entry name" value="Adhesion_dom_sf"/>
</dbReference>
<dbReference type="Gene3D" id="2.60.40.1090">
    <property type="entry name" value="Fimbrial-type adhesion domain"/>
    <property type="match status" value="1"/>
</dbReference>
<evidence type="ECO:0000259" key="2">
    <source>
        <dbReference type="Pfam" id="PF00419"/>
    </source>
</evidence>
<dbReference type="GO" id="GO:0043709">
    <property type="term" value="P:cell adhesion involved in single-species biofilm formation"/>
    <property type="evidence" value="ECO:0007669"/>
    <property type="project" value="TreeGrafter"/>
</dbReference>
<dbReference type="EMBL" id="BAFF01000001">
    <property type="protein sequence ID" value="GAB50687.1"/>
    <property type="molecule type" value="Genomic_DNA"/>
</dbReference>
<keyword evidence="1" id="KW-0732">Signal</keyword>
<evidence type="ECO:0000256" key="1">
    <source>
        <dbReference type="SAM" id="SignalP"/>
    </source>
</evidence>
<evidence type="ECO:0000313" key="3">
    <source>
        <dbReference type="EMBL" id="GAB50687.1"/>
    </source>
</evidence>